<dbReference type="PANTHER" id="PTHR10063:SF0">
    <property type="entry name" value="TUBERIN"/>
    <property type="match status" value="1"/>
</dbReference>
<comment type="caution">
    <text evidence="4">The sequence shown here is derived from an EMBL/GenBank/DDBJ whole genome shotgun (WGS) entry which is preliminary data.</text>
</comment>
<dbReference type="InterPro" id="IPR018515">
    <property type="entry name" value="Tuberin-type_domain"/>
</dbReference>
<evidence type="ECO:0000256" key="1">
    <source>
        <dbReference type="ARBA" id="ARBA00022468"/>
    </source>
</evidence>
<feature type="compositionally biased region" description="Low complexity" evidence="2">
    <location>
        <begin position="559"/>
        <end position="569"/>
    </location>
</feature>
<feature type="compositionally biased region" description="Polar residues" evidence="2">
    <location>
        <begin position="1070"/>
        <end position="1080"/>
    </location>
</feature>
<feature type="region of interest" description="Disordered" evidence="2">
    <location>
        <begin position="63"/>
        <end position="178"/>
    </location>
</feature>
<keyword evidence="1" id="KW-0343">GTPase activation</keyword>
<feature type="compositionally biased region" description="Low complexity" evidence="2">
    <location>
        <begin position="1605"/>
        <end position="1615"/>
    </location>
</feature>
<dbReference type="GO" id="GO:0005634">
    <property type="term" value="C:nucleus"/>
    <property type="evidence" value="ECO:0007669"/>
    <property type="project" value="InterPro"/>
</dbReference>
<dbReference type="GO" id="GO:0051056">
    <property type="term" value="P:regulation of small GTPase mediated signal transduction"/>
    <property type="evidence" value="ECO:0007669"/>
    <property type="project" value="InterPro"/>
</dbReference>
<gene>
    <name evidence="4" type="ORF">D9611_000920</name>
</gene>
<dbReference type="Pfam" id="PF02145">
    <property type="entry name" value="Rap_GAP"/>
    <property type="match status" value="1"/>
</dbReference>
<name>A0A8H5F7A7_9AGAR</name>
<feature type="region of interest" description="Disordered" evidence="2">
    <location>
        <begin position="1591"/>
        <end position="1615"/>
    </location>
</feature>
<dbReference type="InterPro" id="IPR000331">
    <property type="entry name" value="Rap/Ran_GAP_dom"/>
</dbReference>
<feature type="domain" description="Rap-GAP" evidence="3">
    <location>
        <begin position="2104"/>
        <end position="2331"/>
    </location>
</feature>
<evidence type="ECO:0000259" key="3">
    <source>
        <dbReference type="PROSITE" id="PS50085"/>
    </source>
</evidence>
<dbReference type="Proteomes" id="UP000541558">
    <property type="component" value="Unassembled WGS sequence"/>
</dbReference>
<dbReference type="FunFam" id="3.40.50.11210:FF:000007">
    <property type="entry name" value="Tuberous sclerosis 2"/>
    <property type="match status" value="1"/>
</dbReference>
<accession>A0A8H5F7A7</accession>
<dbReference type="EMBL" id="JAACJK010000163">
    <property type="protein sequence ID" value="KAF5326354.1"/>
    <property type="molecule type" value="Genomic_DNA"/>
</dbReference>
<dbReference type="InterPro" id="IPR035974">
    <property type="entry name" value="Rap/Ran-GAP_sf"/>
</dbReference>
<dbReference type="PANTHER" id="PTHR10063">
    <property type="entry name" value="TUBERIN"/>
    <property type="match status" value="1"/>
</dbReference>
<dbReference type="SUPFAM" id="SSF48371">
    <property type="entry name" value="ARM repeat"/>
    <property type="match status" value="1"/>
</dbReference>
<reference evidence="4 5" key="1">
    <citation type="journal article" date="2020" name="ISME J.">
        <title>Uncovering the hidden diversity of litter-decomposition mechanisms in mushroom-forming fungi.</title>
        <authorList>
            <person name="Floudas D."/>
            <person name="Bentzer J."/>
            <person name="Ahren D."/>
            <person name="Johansson T."/>
            <person name="Persson P."/>
            <person name="Tunlid A."/>
        </authorList>
    </citation>
    <scope>NUCLEOTIDE SEQUENCE [LARGE SCALE GENOMIC DNA]</scope>
    <source>
        <strain evidence="4 5">CBS 175.51</strain>
    </source>
</reference>
<sequence length="2364" mass="262367">MGFLIWAVERLIDATLTTRILFRALNLHFDNPVDDPASSPQLAAPSTIDSLCAPAARPLQFMSKSPESSAKHPPPSTSSSQLTSPTADAQPRAIASSSSARRTSSNRYPLNSYVSPPAQHRAVSSPDDFQNAVQQRHREPTPLTNPYGVFGRARTPHQAGSSARDRSSYNNRSPSLSRLGTEAGEYQRNRPALNLSLHHSSSGGQSYATSSASTHSSTPYQDFSSTQTPSELSNTPQIFSPDNEEDDTLAGNIIYERQLLQKKHGFPLWIPHPNMRLPKSYTDKGVSVGDVGIVTPYGSFDYLFNVCLHAEHPNNAGPLPEGFVPLLIQQKDISETPEHGPGSYLCSSSVTSTQDHASSLSFHSVEGEGAVLTMPEGAVHEDVRNLSKFREYAAVHAQNWYKFANGVCGREIENGELHLVTGCDKTTSWGMATFARLAGGDASAATQPPLAPVSLDFMFHLTSDSEAGDGCVCSWTQSGNAEVKSTSNSADADGVRHRNQCTFFRSHTVTLSEDEWSKVQATVEVANGGYVSDATSDTASRSSRTPKNALKRLFSSFSQKSGSSTSSRSQAPVVTKSFTETPRRLPHPSAIINKLLLQKNPRARVAVTHDDEWALLIPDPSNPPSTSDLWSDIQLKFDVVLDASGSVYLALKEAFSLKLKLDQNSILTDVDLPPGASSILSPPPSTPRAALGATPEYPDELVDRSKHTPESLIDSIAVSKTPNPAEVRLLVKMLSTQAPPPFPTLQRALFPLFVDKEDSTGVIPVLHTLGFDVMAAYWENPFVKDSDEPRMSSDRLSCFTFFLEPTLVSWSLENWETQFKAFQSVTKHGQQIKGVEVTVIDMLKRWLLITFQRLVQLSTANEPEATAECERCILVVGRYLADLLKQENNVARIYDEVLIDVLRFHSLLIDQLILIPGPQTAQNLSLESPASPTIEKSLRRAHKKTGSSLSISSLMFATAPSPSPTPKPAPPSPSVKHPAELAISLYLEHLSGHLLNLKASQLMNVLPPLFRALAFCASPLPRLTLQGSANKPASLEDRIVDLLNTLVPTSSFPTCMRALKQHLFPAETGESGNTTPTKSTAAADAAVNEASAGTNSEATEFPFPMPATATTPHSMPGTATSNNRFFDSLYLMIMTGLGASRTLRNFVRRALAARLESVYSTKESEGAKQPREKPVGAINRFAIDQDLLDVVWLRHSHSVSSHPDKSVRTLASSIDAWVAWDTDLPETELHSSQYNLYEKVRDGREHILEEGAGILKDIYQEFELSEEAMVKRDESELEPINDALKCLCMYLVSLQSPDGTPFVINAFHPGDAPTPLLRSITTLLSRDFSRNAEPVLAEILFLVCDHVTDENTARIPDLMLDHHQLFPITPQWIENWGRLLSNQTLLSSSRPLTRKAVIDALHSAYFFIKDIPAHRRMLADVVIEYTPSIVGPQFCDPLWEILEDDAVIAVSDIFDHPEDEEKDLPPSIRLLVKLVFSQPDAAARPVLRTLINIFSQISFTPLSSSQTVQKVSLHLFVTFVRMLQDLISVPCRLLLLQFLMRLRADRNHRVYLAVKGCGTHGLISYLASLIDRVPDSLMQAHRDEILEEHVARKRAARPRGIQSKTSHASTSTSAARARSRTLLADPVSPPHQSEHVPLWQLPEVLDFRMDEADVVKTCMISYDPEGPDRVVVLPISRYLHTLATLIESDPSWELVSYILCYLPTQLSNKHLFCGPRNRASISKMLLILTTGIIRGHLASQTAETCPEDLRLRDLQGLAQHTLSTMISYKLNLDIQQRQLLLEAFQSGLDGPFSTIKCSLHALTLSAYELPNNLSKALPQILEKLVQIMSNPNMAVHILAFINIVGTLPSLYASFTEDDFKMVFGVALQYLQHYNQLRESPTRSWALSQHVRQQSYCAVYTWFLVLKIPDRQHHIPFITRQLLLANDGKEELDGLTKVCFDWLARNSYGMTDSKAVVNDIVLLPNIAKPENHPYKKTWMMGNMFISIRPTHRPGWLEFMSRRPSGSALLICRKDDFVNVAKDNEVKECESFVEVLQVASDELEVATTPVGEVLPQEIVLHPTSQEETDQALITFASRLLFHLSPISTTPPEIKDVTEVHALPKSVNLLDKIPVIDTHKVGIMYVGPGQTNEVDILRNAYGSQAYSRFLDGLGRLIHIRTEKDVYTGSLDPNEDGEYAYAWWDEIRQILFHTATLMPIHDNDPNLNYKKRHIGNDYVRIVWNDSGLPYRFDTLSTAFQFVNIIIEPHSVGTISAFSNDAHENEFFRVIVQTASGMTECTPVGQFKIVSAVNLPHYVRQLAVLTDCFTGIFSSTSYDTQRVEIITNWNARLDSMGRFKKQANDYFHTLEQRMNSNNTDNNTSNATSP</sequence>
<dbReference type="GO" id="GO:0032007">
    <property type="term" value="P:negative regulation of TOR signaling"/>
    <property type="evidence" value="ECO:0007669"/>
    <property type="project" value="TreeGrafter"/>
</dbReference>
<feature type="compositionally biased region" description="Low complexity" evidence="2">
    <location>
        <begin position="77"/>
        <end position="105"/>
    </location>
</feature>
<feature type="compositionally biased region" description="Polar residues" evidence="2">
    <location>
        <begin position="168"/>
        <end position="178"/>
    </location>
</feature>
<feature type="compositionally biased region" description="Low complexity" evidence="2">
    <location>
        <begin position="1081"/>
        <end position="1112"/>
    </location>
</feature>
<evidence type="ECO:0000313" key="4">
    <source>
        <dbReference type="EMBL" id="KAF5326354.1"/>
    </source>
</evidence>
<dbReference type="GO" id="GO:0005096">
    <property type="term" value="F:GTPase activator activity"/>
    <property type="evidence" value="ECO:0007669"/>
    <property type="project" value="UniProtKB-KW"/>
</dbReference>
<feature type="compositionally biased region" description="Polar residues" evidence="2">
    <location>
        <begin position="219"/>
        <end position="240"/>
    </location>
</feature>
<feature type="region of interest" description="Disordered" evidence="2">
    <location>
        <begin position="195"/>
        <end position="246"/>
    </location>
</feature>
<feature type="compositionally biased region" description="Low complexity" evidence="2">
    <location>
        <begin position="195"/>
        <end position="218"/>
    </location>
</feature>
<evidence type="ECO:0000256" key="2">
    <source>
        <dbReference type="SAM" id="MobiDB-lite"/>
    </source>
</evidence>
<protein>
    <recommendedName>
        <fullName evidence="3">Rap-GAP domain-containing protein</fullName>
    </recommendedName>
</protein>
<feature type="region of interest" description="Disordered" evidence="2">
    <location>
        <begin position="559"/>
        <end position="582"/>
    </location>
</feature>
<feature type="region of interest" description="Disordered" evidence="2">
    <location>
        <begin position="1067"/>
        <end position="1117"/>
    </location>
</feature>
<dbReference type="InterPro" id="IPR016024">
    <property type="entry name" value="ARM-type_fold"/>
</dbReference>
<organism evidence="4 5">
    <name type="scientific">Ephemerocybe angulata</name>
    <dbReference type="NCBI Taxonomy" id="980116"/>
    <lineage>
        <taxon>Eukaryota</taxon>
        <taxon>Fungi</taxon>
        <taxon>Dikarya</taxon>
        <taxon>Basidiomycota</taxon>
        <taxon>Agaricomycotina</taxon>
        <taxon>Agaricomycetes</taxon>
        <taxon>Agaricomycetidae</taxon>
        <taxon>Agaricales</taxon>
        <taxon>Agaricineae</taxon>
        <taxon>Psathyrellaceae</taxon>
        <taxon>Ephemerocybe</taxon>
    </lineage>
</organism>
<dbReference type="PROSITE" id="PS50085">
    <property type="entry name" value="RAPGAP"/>
    <property type="match status" value="1"/>
</dbReference>
<keyword evidence="5" id="KW-1185">Reference proteome</keyword>
<dbReference type="Pfam" id="PF03542">
    <property type="entry name" value="Tuberin"/>
    <property type="match status" value="1"/>
</dbReference>
<feature type="compositionally biased region" description="Polar residues" evidence="2">
    <location>
        <begin position="570"/>
        <end position="580"/>
    </location>
</feature>
<dbReference type="SUPFAM" id="SSF111347">
    <property type="entry name" value="Rap/Ran-GAP"/>
    <property type="match status" value="1"/>
</dbReference>
<dbReference type="InterPro" id="IPR027107">
    <property type="entry name" value="Tuberin/Ral-act_asu"/>
</dbReference>
<proteinExistence type="predicted"/>
<dbReference type="GO" id="GO:0033596">
    <property type="term" value="C:TSC1-TSC2 complex"/>
    <property type="evidence" value="ECO:0007669"/>
    <property type="project" value="TreeGrafter"/>
</dbReference>
<dbReference type="Gene3D" id="3.40.50.11210">
    <property type="entry name" value="Rap/Ran-GAP"/>
    <property type="match status" value="1"/>
</dbReference>
<dbReference type="OrthoDB" id="19311at2759"/>
<evidence type="ECO:0000313" key="5">
    <source>
        <dbReference type="Proteomes" id="UP000541558"/>
    </source>
</evidence>